<feature type="non-terminal residue" evidence="2">
    <location>
        <position position="1"/>
    </location>
</feature>
<protein>
    <submittedName>
        <fullName evidence="2">Serine/arginine-rich splicing factor 5a</fullName>
    </submittedName>
</protein>
<dbReference type="EMBL" id="HAEJ01014828">
    <property type="protein sequence ID" value="SBS55285.1"/>
    <property type="molecule type" value="Transcribed_RNA"/>
</dbReference>
<reference evidence="2" key="1">
    <citation type="submission" date="2016-05" db="EMBL/GenBank/DDBJ databases">
        <authorList>
            <person name="Lavstsen T."/>
            <person name="Jespersen J.S."/>
        </authorList>
    </citation>
    <scope>NUCLEOTIDE SEQUENCE</scope>
    <source>
        <tissue evidence="2">Brain</tissue>
    </source>
</reference>
<name>A0A1A8V4K8_NOTFU</name>
<feature type="non-terminal residue" evidence="2">
    <location>
        <position position="106"/>
    </location>
</feature>
<organism evidence="2">
    <name type="scientific">Nothobranchius furzeri</name>
    <name type="common">Turquoise killifish</name>
    <dbReference type="NCBI Taxonomy" id="105023"/>
    <lineage>
        <taxon>Eukaryota</taxon>
        <taxon>Metazoa</taxon>
        <taxon>Chordata</taxon>
        <taxon>Craniata</taxon>
        <taxon>Vertebrata</taxon>
        <taxon>Euteleostomi</taxon>
        <taxon>Actinopterygii</taxon>
        <taxon>Neopterygii</taxon>
        <taxon>Teleostei</taxon>
        <taxon>Neoteleostei</taxon>
        <taxon>Acanthomorphata</taxon>
        <taxon>Ovalentaria</taxon>
        <taxon>Atherinomorphae</taxon>
        <taxon>Cyprinodontiformes</taxon>
        <taxon>Nothobranchiidae</taxon>
        <taxon>Nothobranchius</taxon>
    </lineage>
</organism>
<gene>
    <name evidence="2" type="primary">SRSF5A</name>
</gene>
<reference evidence="2" key="2">
    <citation type="submission" date="2016-06" db="EMBL/GenBank/DDBJ databases">
        <title>The genome of a short-lived fish provides insights into sex chromosome evolution and the genetic control of aging.</title>
        <authorList>
            <person name="Reichwald K."/>
            <person name="Felder M."/>
            <person name="Petzold A."/>
            <person name="Koch P."/>
            <person name="Groth M."/>
            <person name="Platzer M."/>
        </authorList>
    </citation>
    <scope>NUCLEOTIDE SEQUENCE</scope>
    <source>
        <tissue evidence="2">Brain</tissue>
    </source>
</reference>
<feature type="region of interest" description="Disordered" evidence="1">
    <location>
        <begin position="23"/>
        <end position="42"/>
    </location>
</feature>
<evidence type="ECO:0000313" key="2">
    <source>
        <dbReference type="EMBL" id="SBS55285.1"/>
    </source>
</evidence>
<dbReference type="AlphaFoldDB" id="A0A1A8V4K8"/>
<sequence>EDGSSQDDCELVSVVVTQPEMYRNSGPLPSEGCKQSNPHTMQQGVSDYNMEELEEFLQSLEACLPKSLHTFQHAGEHEIEALLNAIAACPEIDPVGYFSSQTFQKE</sequence>
<feature type="compositionally biased region" description="Polar residues" evidence="1">
    <location>
        <begin position="33"/>
        <end position="42"/>
    </location>
</feature>
<evidence type="ECO:0000256" key="1">
    <source>
        <dbReference type="SAM" id="MobiDB-lite"/>
    </source>
</evidence>
<accession>A0A1A8V4K8</accession>
<proteinExistence type="predicted"/>